<dbReference type="PANTHER" id="PTHR21596">
    <property type="entry name" value="RIBONUCLEASE P SUBUNIT P38"/>
    <property type="match status" value="1"/>
</dbReference>
<dbReference type="EMBL" id="JBEDUW010000001">
    <property type="protein sequence ID" value="KAK9950964.1"/>
    <property type="molecule type" value="Genomic_DNA"/>
</dbReference>
<keyword evidence="4" id="KW-1185">Reference proteome</keyword>
<feature type="coiled-coil region" evidence="1">
    <location>
        <begin position="48"/>
        <end position="135"/>
    </location>
</feature>
<gene>
    <name evidence="3" type="ORF">M0R45_006427</name>
</gene>
<keyword evidence="1" id="KW-0175">Coiled coil</keyword>
<sequence length="339" mass="40111">MARDSGRRALYLNSEIMNIRKLQHNARDFLEKALSEQEKAFLEHDEALLKSEAQKKDLRKQLEESEAQNKELKKKLEQSVAQNKVLTQRERQLQQRNNSIMFEKKKADEKVLLLSEEHKREKNELLKTIIELEKQLDAKHTFVLEIERIRGALLLMKQMHEDGDLKGQKKMNKIQEVLKKKEEDLTMVELIVKEWTSNDEIQEARKELIIGLWDSTNQAFIHVKRMGVDINPFQSATSRRFLKKDLSWHPFKIIVDEVGNAKEIIDVEDATLNSVKNKLGDEFYKFVTTALVKVNEDENGNVNQNDPFYRHIRPVMWDYKRGMRATVRDVCFYAMEWWK</sequence>
<dbReference type="Proteomes" id="UP001457282">
    <property type="component" value="Unassembled WGS sequence"/>
</dbReference>
<name>A0AAW1YQU2_RUBAR</name>
<organism evidence="3 4">
    <name type="scientific">Rubus argutus</name>
    <name type="common">Southern blackberry</name>
    <dbReference type="NCBI Taxonomy" id="59490"/>
    <lineage>
        <taxon>Eukaryota</taxon>
        <taxon>Viridiplantae</taxon>
        <taxon>Streptophyta</taxon>
        <taxon>Embryophyta</taxon>
        <taxon>Tracheophyta</taxon>
        <taxon>Spermatophyta</taxon>
        <taxon>Magnoliopsida</taxon>
        <taxon>eudicotyledons</taxon>
        <taxon>Gunneridae</taxon>
        <taxon>Pentapetalae</taxon>
        <taxon>rosids</taxon>
        <taxon>fabids</taxon>
        <taxon>Rosales</taxon>
        <taxon>Rosaceae</taxon>
        <taxon>Rosoideae</taxon>
        <taxon>Rosoideae incertae sedis</taxon>
        <taxon>Rubus</taxon>
    </lineage>
</organism>
<reference evidence="3 4" key="1">
    <citation type="journal article" date="2023" name="G3 (Bethesda)">
        <title>A chromosome-length genome assembly and annotation of blackberry (Rubus argutus, cv. 'Hillquist').</title>
        <authorList>
            <person name="Bruna T."/>
            <person name="Aryal R."/>
            <person name="Dudchenko O."/>
            <person name="Sargent D.J."/>
            <person name="Mead D."/>
            <person name="Buti M."/>
            <person name="Cavallini A."/>
            <person name="Hytonen T."/>
            <person name="Andres J."/>
            <person name="Pham M."/>
            <person name="Weisz D."/>
            <person name="Mascagni F."/>
            <person name="Usai G."/>
            <person name="Natali L."/>
            <person name="Bassil N."/>
            <person name="Fernandez G.E."/>
            <person name="Lomsadze A."/>
            <person name="Armour M."/>
            <person name="Olukolu B."/>
            <person name="Poorten T."/>
            <person name="Britton C."/>
            <person name="Davik J."/>
            <person name="Ashrafi H."/>
            <person name="Aiden E.L."/>
            <person name="Borodovsky M."/>
            <person name="Worthington M."/>
        </authorList>
    </citation>
    <scope>NUCLEOTIDE SEQUENCE [LARGE SCALE GENOMIC DNA]</scope>
    <source>
        <strain evidence="3">PI 553951</strain>
    </source>
</reference>
<protein>
    <recommendedName>
        <fullName evidence="2">Factor of DNA methylation 1-5/IDN2 domain-containing protein</fullName>
    </recommendedName>
</protein>
<comment type="caution">
    <text evidence="3">The sequence shown here is derived from an EMBL/GenBank/DDBJ whole genome shotgun (WGS) entry which is preliminary data.</text>
</comment>
<dbReference type="AlphaFoldDB" id="A0AAW1YQU2"/>
<feature type="domain" description="Factor of DNA methylation 1-5/IDN2" evidence="2">
    <location>
        <begin position="244"/>
        <end position="339"/>
    </location>
</feature>
<evidence type="ECO:0000259" key="2">
    <source>
        <dbReference type="Pfam" id="PF03469"/>
    </source>
</evidence>
<evidence type="ECO:0000256" key="1">
    <source>
        <dbReference type="SAM" id="Coils"/>
    </source>
</evidence>
<dbReference type="InterPro" id="IPR005379">
    <property type="entry name" value="FDM1-5/IDN2_XH"/>
</dbReference>
<evidence type="ECO:0000313" key="4">
    <source>
        <dbReference type="Proteomes" id="UP001457282"/>
    </source>
</evidence>
<dbReference type="PANTHER" id="PTHR21596:SF23">
    <property type="entry name" value="FACTOR OF DNA METHYLATION 4"/>
    <property type="match status" value="1"/>
</dbReference>
<accession>A0AAW1YQU2</accession>
<evidence type="ECO:0000313" key="3">
    <source>
        <dbReference type="EMBL" id="KAK9950964.1"/>
    </source>
</evidence>
<proteinExistence type="predicted"/>
<dbReference type="GO" id="GO:0080188">
    <property type="term" value="P:gene silencing by siRNA-directed DNA methylation"/>
    <property type="evidence" value="ECO:0007669"/>
    <property type="project" value="InterPro"/>
</dbReference>
<dbReference type="InterPro" id="IPR045177">
    <property type="entry name" value="FDM1-5/IDN2"/>
</dbReference>
<dbReference type="Pfam" id="PF03469">
    <property type="entry name" value="XH"/>
    <property type="match status" value="1"/>
</dbReference>